<feature type="transmembrane region" description="Helical" evidence="1">
    <location>
        <begin position="162"/>
        <end position="182"/>
    </location>
</feature>
<feature type="transmembrane region" description="Helical" evidence="1">
    <location>
        <begin position="202"/>
        <end position="219"/>
    </location>
</feature>
<reference evidence="2 3" key="1">
    <citation type="submission" date="2018-12" db="EMBL/GenBank/DDBJ databases">
        <title>Hymenobacter gummosus sp. nov., isolated from a spring.</title>
        <authorList>
            <person name="Nie L."/>
        </authorList>
    </citation>
    <scope>NUCLEOTIDE SEQUENCE [LARGE SCALE GENOMIC DNA]</scope>
    <source>
        <strain evidence="2 3">KCTC 52166</strain>
    </source>
</reference>
<dbReference type="Proteomes" id="UP000282184">
    <property type="component" value="Unassembled WGS sequence"/>
</dbReference>
<dbReference type="EMBL" id="RXOF01000004">
    <property type="protein sequence ID" value="RTQ50726.1"/>
    <property type="molecule type" value="Genomic_DNA"/>
</dbReference>
<evidence type="ECO:0000313" key="2">
    <source>
        <dbReference type="EMBL" id="RTQ50726.1"/>
    </source>
</evidence>
<evidence type="ECO:0000256" key="1">
    <source>
        <dbReference type="SAM" id="Phobius"/>
    </source>
</evidence>
<sequence>MGISSDWLVAVSKQLNVLSVVSALVPAAVGLMRRHFLTAAGRCLWACTLLGSLLFGGLCEYGRIVLHNNLLFLRTQVWLEAVLIGLAYYHTFTSPRRRRILLGLMVVFTLGAIYETGWLMDWRVSNSPYLHVGQAVLLIGLGLAYFEQLLSHPHRVRLTREPMFLASVGSVLYCAGTVFVYVLETRLNYDTDLIRMIFILEYGLRIVALSGLLTAALALDGQTRLASVRARELPA</sequence>
<keyword evidence="1" id="KW-1133">Transmembrane helix</keyword>
<feature type="transmembrane region" description="Helical" evidence="1">
    <location>
        <begin position="132"/>
        <end position="150"/>
    </location>
</feature>
<name>A0A431U4E9_9BACT</name>
<dbReference type="RefSeq" id="WP_165903672.1">
    <property type="nucleotide sequence ID" value="NZ_RXOF01000004.1"/>
</dbReference>
<proteinExistence type="predicted"/>
<keyword evidence="1" id="KW-0812">Transmembrane</keyword>
<feature type="transmembrane region" description="Helical" evidence="1">
    <location>
        <begin position="70"/>
        <end position="89"/>
    </location>
</feature>
<comment type="caution">
    <text evidence="2">The sequence shown here is derived from an EMBL/GenBank/DDBJ whole genome shotgun (WGS) entry which is preliminary data.</text>
</comment>
<feature type="transmembrane region" description="Helical" evidence="1">
    <location>
        <begin position="101"/>
        <end position="120"/>
    </location>
</feature>
<evidence type="ECO:0000313" key="3">
    <source>
        <dbReference type="Proteomes" id="UP000282184"/>
    </source>
</evidence>
<protein>
    <submittedName>
        <fullName evidence="2">Uncharacterized protein</fullName>
    </submittedName>
</protein>
<feature type="transmembrane region" description="Helical" evidence="1">
    <location>
        <begin position="44"/>
        <end position="64"/>
    </location>
</feature>
<keyword evidence="3" id="KW-1185">Reference proteome</keyword>
<keyword evidence="1" id="KW-0472">Membrane</keyword>
<accession>A0A431U4E9</accession>
<gene>
    <name evidence="2" type="ORF">EJV47_08840</name>
</gene>
<dbReference type="AlphaFoldDB" id="A0A431U4E9"/>
<organism evidence="2 3">
    <name type="scientific">Hymenobacter gummosus</name>
    <dbReference type="NCBI Taxonomy" id="1776032"/>
    <lineage>
        <taxon>Bacteria</taxon>
        <taxon>Pseudomonadati</taxon>
        <taxon>Bacteroidota</taxon>
        <taxon>Cytophagia</taxon>
        <taxon>Cytophagales</taxon>
        <taxon>Hymenobacteraceae</taxon>
        <taxon>Hymenobacter</taxon>
    </lineage>
</organism>
<feature type="transmembrane region" description="Helical" evidence="1">
    <location>
        <begin position="15"/>
        <end position="32"/>
    </location>
</feature>